<dbReference type="InterPro" id="IPR013785">
    <property type="entry name" value="Aldolase_TIM"/>
</dbReference>
<dbReference type="Pfam" id="PF01070">
    <property type="entry name" value="FMN_dh"/>
    <property type="match status" value="1"/>
</dbReference>
<dbReference type="InterPro" id="IPR000262">
    <property type="entry name" value="FMN-dep_DH"/>
</dbReference>
<organism evidence="4 5">
    <name type="scientific">Didymella exigua CBS 183.55</name>
    <dbReference type="NCBI Taxonomy" id="1150837"/>
    <lineage>
        <taxon>Eukaryota</taxon>
        <taxon>Fungi</taxon>
        <taxon>Dikarya</taxon>
        <taxon>Ascomycota</taxon>
        <taxon>Pezizomycotina</taxon>
        <taxon>Dothideomycetes</taxon>
        <taxon>Pleosporomycetidae</taxon>
        <taxon>Pleosporales</taxon>
        <taxon>Pleosporineae</taxon>
        <taxon>Didymellaceae</taxon>
        <taxon>Didymella</taxon>
    </lineage>
</organism>
<proteinExistence type="predicted"/>
<evidence type="ECO:0000256" key="1">
    <source>
        <dbReference type="ARBA" id="ARBA00001917"/>
    </source>
</evidence>
<gene>
    <name evidence="4" type="ORF">M421DRAFT_240330</name>
</gene>
<dbReference type="InterPro" id="IPR037396">
    <property type="entry name" value="FMN_HAD"/>
</dbReference>
<keyword evidence="5" id="KW-1185">Reference proteome</keyword>
<evidence type="ECO:0000313" key="5">
    <source>
        <dbReference type="Proteomes" id="UP000800082"/>
    </source>
</evidence>
<dbReference type="EMBL" id="ML978983">
    <property type="protein sequence ID" value="KAF1925600.1"/>
    <property type="molecule type" value="Genomic_DNA"/>
</dbReference>
<dbReference type="SUPFAM" id="SSF51395">
    <property type="entry name" value="FMN-linked oxidoreductases"/>
    <property type="match status" value="1"/>
</dbReference>
<comment type="cofactor">
    <cofactor evidence="1">
        <name>FMN</name>
        <dbReference type="ChEBI" id="CHEBI:58210"/>
    </cofactor>
</comment>
<dbReference type="PROSITE" id="PS51349">
    <property type="entry name" value="FMN_HYDROXY_ACID_DH_2"/>
    <property type="match status" value="1"/>
</dbReference>
<name>A0A6A5RE62_9PLEO</name>
<protein>
    <recommendedName>
        <fullName evidence="3">FMN hydroxy acid dehydrogenase domain-containing protein</fullName>
    </recommendedName>
</protein>
<dbReference type="GO" id="GO:0016491">
    <property type="term" value="F:oxidoreductase activity"/>
    <property type="evidence" value="ECO:0007669"/>
    <property type="project" value="UniProtKB-KW"/>
</dbReference>
<dbReference type="GeneID" id="54346131"/>
<dbReference type="AlphaFoldDB" id="A0A6A5RE62"/>
<dbReference type="Gene3D" id="3.20.20.70">
    <property type="entry name" value="Aldolase class I"/>
    <property type="match status" value="1"/>
</dbReference>
<evidence type="ECO:0000313" key="4">
    <source>
        <dbReference type="EMBL" id="KAF1925600.1"/>
    </source>
</evidence>
<dbReference type="PANTHER" id="PTHR10578">
    <property type="entry name" value="S -2-HYDROXY-ACID OXIDASE-RELATED"/>
    <property type="match status" value="1"/>
</dbReference>
<dbReference type="OrthoDB" id="3940601at2759"/>
<keyword evidence="2" id="KW-0560">Oxidoreductase</keyword>
<accession>A0A6A5RE62</accession>
<evidence type="ECO:0000259" key="3">
    <source>
        <dbReference type="PROSITE" id="PS51349"/>
    </source>
</evidence>
<reference evidence="4" key="1">
    <citation type="journal article" date="2020" name="Stud. Mycol.">
        <title>101 Dothideomycetes genomes: a test case for predicting lifestyles and emergence of pathogens.</title>
        <authorList>
            <person name="Haridas S."/>
            <person name="Albert R."/>
            <person name="Binder M."/>
            <person name="Bloem J."/>
            <person name="Labutti K."/>
            <person name="Salamov A."/>
            <person name="Andreopoulos B."/>
            <person name="Baker S."/>
            <person name="Barry K."/>
            <person name="Bills G."/>
            <person name="Bluhm B."/>
            <person name="Cannon C."/>
            <person name="Castanera R."/>
            <person name="Culley D."/>
            <person name="Daum C."/>
            <person name="Ezra D."/>
            <person name="Gonzalez J."/>
            <person name="Henrissat B."/>
            <person name="Kuo A."/>
            <person name="Liang C."/>
            <person name="Lipzen A."/>
            <person name="Lutzoni F."/>
            <person name="Magnuson J."/>
            <person name="Mondo S."/>
            <person name="Nolan M."/>
            <person name="Ohm R."/>
            <person name="Pangilinan J."/>
            <person name="Park H.-J."/>
            <person name="Ramirez L."/>
            <person name="Alfaro M."/>
            <person name="Sun H."/>
            <person name="Tritt A."/>
            <person name="Yoshinaga Y."/>
            <person name="Zwiers L.-H."/>
            <person name="Turgeon B."/>
            <person name="Goodwin S."/>
            <person name="Spatafora J."/>
            <person name="Crous P."/>
            <person name="Grigoriev I."/>
        </authorList>
    </citation>
    <scope>NUCLEOTIDE SEQUENCE</scope>
    <source>
        <strain evidence="4">CBS 183.55</strain>
    </source>
</reference>
<sequence length="120" mass="13687">MHCLAHKDGELATSRAAANAGILMVLSPYATTSLEDVIAQGTGNPYMMQMCIVKDRNITMQLLRRAEGKWRKQSEGHELIFVLRLSFTRSFQSQEFLHVPLYSRRSILQDLHSSERVHLT</sequence>
<feature type="domain" description="FMN hydroxy acid dehydrogenase" evidence="3">
    <location>
        <begin position="1"/>
        <end position="120"/>
    </location>
</feature>
<dbReference type="Proteomes" id="UP000800082">
    <property type="component" value="Unassembled WGS sequence"/>
</dbReference>
<evidence type="ECO:0000256" key="2">
    <source>
        <dbReference type="ARBA" id="ARBA00023002"/>
    </source>
</evidence>
<dbReference type="PANTHER" id="PTHR10578:SF149">
    <property type="entry name" value="2-HYDROXYACID OXIDASE 2"/>
    <property type="match status" value="1"/>
</dbReference>
<dbReference type="RefSeq" id="XP_033445852.1">
    <property type="nucleotide sequence ID" value="XM_033588484.1"/>
</dbReference>